<dbReference type="Proteomes" id="UP000033636">
    <property type="component" value="Unassembled WGS sequence"/>
</dbReference>
<gene>
    <name evidence="1" type="ORF">TU35_002690</name>
</gene>
<name>A0ACC6UZB4_9CREN</name>
<proteinExistence type="predicted"/>
<dbReference type="EMBL" id="JZWT02000005">
    <property type="protein sequence ID" value="MFB6490149.1"/>
    <property type="molecule type" value="Genomic_DNA"/>
</dbReference>
<evidence type="ECO:0000313" key="2">
    <source>
        <dbReference type="Proteomes" id="UP000033636"/>
    </source>
</evidence>
<evidence type="ECO:0000313" key="1">
    <source>
        <dbReference type="EMBL" id="MFB6490149.1"/>
    </source>
</evidence>
<sequence length="262" mass="28760">METVKRFIQGQHLVTTYVVEAGGLRVAIDPGPPNAYTPLAVDAVLCTHLHNDHCGAAGHVGRPVYAHERYIRHLADPGKLWEATREALGPWAELFGQPRPAADVRPLKDGERLFDAIDVYFTPGHAPHHVMFLHRDSGALFVGDGAGVYVPELRAVFPTTPAPFRYDLYVESLRRVSAIGAKALCFPHFACTEEVDLLRRHIEQIKAWREAAEAVKARGGGVEGLLEELRRNDEAAAKAVEAGGLLYRFFLLQSVSGLLASV</sequence>
<organism evidence="1 2">
    <name type="scientific">Thermoproteus sp. AZ2</name>
    <dbReference type="NCBI Taxonomy" id="1609232"/>
    <lineage>
        <taxon>Archaea</taxon>
        <taxon>Thermoproteota</taxon>
        <taxon>Thermoprotei</taxon>
        <taxon>Thermoproteales</taxon>
        <taxon>Thermoproteaceae</taxon>
        <taxon>Thermoproteus</taxon>
    </lineage>
</organism>
<accession>A0ACC6UZB4</accession>
<protein>
    <submittedName>
        <fullName evidence="1">MBL fold metallo-hydrolase</fullName>
    </submittedName>
</protein>
<comment type="caution">
    <text evidence="1">The sequence shown here is derived from an EMBL/GenBank/DDBJ whole genome shotgun (WGS) entry which is preliminary data.</text>
</comment>
<reference evidence="1" key="1">
    <citation type="submission" date="2024-07" db="EMBL/GenBank/DDBJ databases">
        <title>Metagenome and Metagenome-Assembled Genomes of Archaea from a hot spring from the geothermal field of Los Azufres, Mexico.</title>
        <authorList>
            <person name="Marin-Paredes R."/>
            <person name="Martinez-Romero E."/>
            <person name="Servin-Garciduenas L.E."/>
        </authorList>
    </citation>
    <scope>NUCLEOTIDE SEQUENCE</scope>
</reference>